<dbReference type="OrthoDB" id="5413878at2"/>
<dbReference type="SUPFAM" id="SSF55166">
    <property type="entry name" value="Hedgehog/DD-peptidase"/>
    <property type="match status" value="1"/>
</dbReference>
<feature type="domain" description="D-alanyl-D-alanine carboxypeptidase-like core" evidence="2">
    <location>
        <begin position="135"/>
        <end position="246"/>
    </location>
</feature>
<feature type="signal peptide" evidence="1">
    <location>
        <begin position="1"/>
        <end position="21"/>
    </location>
</feature>
<dbReference type="EMBL" id="CP021416">
    <property type="protein sequence ID" value="ARU50067.1"/>
    <property type="molecule type" value="Genomic_DNA"/>
</dbReference>
<dbReference type="InterPro" id="IPR052179">
    <property type="entry name" value="DD-CPase-like"/>
</dbReference>
<evidence type="ECO:0000313" key="3">
    <source>
        <dbReference type="EMBL" id="ARU50067.1"/>
    </source>
</evidence>
<sequence length="248" mass="28349">MKRRYFLGLMGATLVGSLAQADELKHPDIWLKDEQKVIFDAVMKKLDMVERTVGYANFNLISFDETLKIAKNYPKIGAFTPAEIAYIEEIFYTDPVIYGFYGKRTVEDLSHSIPEKDVTKIDGTGHYVYRETSQELLTRLMKDIGPTLILTSGVRSVMKQLSLHMEKIKNENGNITIATRSLVPPGFSYHSVGDFDVGKRGWGRQNFTANFARTEEFWNLQKLSYVSTRYTIGNGDGVRYEPWHVKIV</sequence>
<dbReference type="RefSeq" id="WP_087439730.1">
    <property type="nucleotide sequence ID" value="NZ_CP021416.1"/>
</dbReference>
<dbReference type="GO" id="GO:0006508">
    <property type="term" value="P:proteolysis"/>
    <property type="evidence" value="ECO:0007669"/>
    <property type="project" value="InterPro"/>
</dbReference>
<dbReference type="InterPro" id="IPR003709">
    <property type="entry name" value="VanY-like_core_dom"/>
</dbReference>
<dbReference type="InterPro" id="IPR009045">
    <property type="entry name" value="Zn_M74/Hedgehog-like"/>
</dbReference>
<reference evidence="4" key="1">
    <citation type="submission" date="2017-05" db="EMBL/GenBank/DDBJ databases">
        <title>Dechlorination kinetics govern the competition between two new strains of the genus Sulfurospirillum.</title>
        <authorList>
            <person name="Buttet G.F."/>
            <person name="Murray A.M."/>
            <person name="Goris T."/>
            <person name="Burion M."/>
            <person name="Lin B."/>
            <person name="Rolle M."/>
            <person name="Maillard J."/>
        </authorList>
    </citation>
    <scope>NUCLEOTIDE SEQUENCE [LARGE SCALE GENOMIC DNA]</scope>
    <source>
        <strain evidence="4">SL2-1</strain>
    </source>
</reference>
<dbReference type="GO" id="GO:0008233">
    <property type="term" value="F:peptidase activity"/>
    <property type="evidence" value="ECO:0007669"/>
    <property type="project" value="InterPro"/>
</dbReference>
<dbReference type="Pfam" id="PF02557">
    <property type="entry name" value="VanY"/>
    <property type="match status" value="1"/>
</dbReference>
<keyword evidence="4" id="KW-1185">Reference proteome</keyword>
<gene>
    <name evidence="3" type="ORF">Sdiek1_2925</name>
</gene>
<dbReference type="PANTHER" id="PTHR34385:SF1">
    <property type="entry name" value="PEPTIDOGLYCAN L-ALANYL-D-GLUTAMATE ENDOPEPTIDASE CWLK"/>
    <property type="match status" value="1"/>
</dbReference>
<dbReference type="CDD" id="cd14814">
    <property type="entry name" value="Peptidase_M15"/>
    <property type="match status" value="1"/>
</dbReference>
<accession>A0A1Y0HPL6</accession>
<dbReference type="AlphaFoldDB" id="A0A1Y0HPL6"/>
<evidence type="ECO:0000256" key="1">
    <source>
        <dbReference type="SAM" id="SignalP"/>
    </source>
</evidence>
<protein>
    <recommendedName>
        <fullName evidence="2">D-alanyl-D-alanine carboxypeptidase-like core domain-containing protein</fullName>
    </recommendedName>
</protein>
<dbReference type="PANTHER" id="PTHR34385">
    <property type="entry name" value="D-ALANYL-D-ALANINE CARBOXYPEPTIDASE"/>
    <property type="match status" value="1"/>
</dbReference>
<proteinExistence type="predicted"/>
<name>A0A1Y0HPL6_9BACT</name>
<keyword evidence="1" id="KW-0732">Signal</keyword>
<organism evidence="3 4">
    <name type="scientific">Sulfurospirillum diekertiae</name>
    <dbReference type="NCBI Taxonomy" id="1854492"/>
    <lineage>
        <taxon>Bacteria</taxon>
        <taxon>Pseudomonadati</taxon>
        <taxon>Campylobacterota</taxon>
        <taxon>Epsilonproteobacteria</taxon>
        <taxon>Campylobacterales</taxon>
        <taxon>Sulfurospirillaceae</taxon>
        <taxon>Sulfurospirillum</taxon>
    </lineage>
</organism>
<evidence type="ECO:0000259" key="2">
    <source>
        <dbReference type="Pfam" id="PF02557"/>
    </source>
</evidence>
<feature type="chain" id="PRO_5013299180" description="D-alanyl-D-alanine carboxypeptidase-like core domain-containing protein" evidence="1">
    <location>
        <begin position="22"/>
        <end position="248"/>
    </location>
</feature>
<dbReference type="Proteomes" id="UP000196005">
    <property type="component" value="Chromosome"/>
</dbReference>
<evidence type="ECO:0000313" key="4">
    <source>
        <dbReference type="Proteomes" id="UP000196005"/>
    </source>
</evidence>
<dbReference type="KEGG" id="suls:Sdiek1_2925"/>
<dbReference type="Gene3D" id="3.30.1380.10">
    <property type="match status" value="1"/>
</dbReference>